<evidence type="ECO:0000313" key="3">
    <source>
        <dbReference type="Proteomes" id="UP000274131"/>
    </source>
</evidence>
<dbReference type="WBParaSite" id="EVEC_0000633901-mRNA-1">
    <property type="protein sequence ID" value="EVEC_0000633901-mRNA-1"/>
    <property type="gene ID" value="EVEC_0000633901"/>
</dbReference>
<feature type="compositionally biased region" description="Polar residues" evidence="1">
    <location>
        <begin position="241"/>
        <end position="250"/>
    </location>
</feature>
<dbReference type="AlphaFoldDB" id="A0A0N4V7R6"/>
<reference evidence="4" key="1">
    <citation type="submission" date="2017-02" db="UniProtKB">
        <authorList>
            <consortium name="WormBaseParasite"/>
        </authorList>
    </citation>
    <scope>IDENTIFICATION</scope>
</reference>
<dbReference type="Proteomes" id="UP000274131">
    <property type="component" value="Unassembled WGS sequence"/>
</dbReference>
<organism evidence="4">
    <name type="scientific">Enterobius vermicularis</name>
    <name type="common">Human pinworm</name>
    <dbReference type="NCBI Taxonomy" id="51028"/>
    <lineage>
        <taxon>Eukaryota</taxon>
        <taxon>Metazoa</taxon>
        <taxon>Ecdysozoa</taxon>
        <taxon>Nematoda</taxon>
        <taxon>Chromadorea</taxon>
        <taxon>Rhabditida</taxon>
        <taxon>Spirurina</taxon>
        <taxon>Oxyuridomorpha</taxon>
        <taxon>Oxyuroidea</taxon>
        <taxon>Oxyuridae</taxon>
        <taxon>Enterobius</taxon>
    </lineage>
</organism>
<reference evidence="2 3" key="2">
    <citation type="submission" date="2018-10" db="EMBL/GenBank/DDBJ databases">
        <authorList>
            <consortium name="Pathogen Informatics"/>
        </authorList>
    </citation>
    <scope>NUCLEOTIDE SEQUENCE [LARGE SCALE GENOMIC DNA]</scope>
</reference>
<keyword evidence="3" id="KW-1185">Reference proteome</keyword>
<name>A0A0N4V7R6_ENTVE</name>
<gene>
    <name evidence="2" type="ORF">EVEC_LOCUS5950</name>
</gene>
<sequence length="366" mass="40056">MQGFAVQLNCACDPPQVPRCSCSHPLHTLPNPRKRCTDSCLSSCQEKCEADIYLRKHCPKVCTLSCSEACGTVADDFSLNNLSSSTYNSPSVRIAKAQDINFIPVVNESAGITTDTVLLTTSSTPVIQNFVEHVEKKNELKVGQMKTQKAADEDSAVQQLISIAPQIGKALLLTAEEQLERIMSRAFGKWNESKLTLTPQQRRDAEKVFKAIDSVGELRSLILDPHTASNQRSNHSLNTVATTTTESMPETQPPPLTLPTGGSVIRQSYSSYGRYAKHPDAVDSSKNSISRAEKTLPHVLPTYSLPTSSTVNKTLEKSTEEEASKCRAPCESSCRPQCVTQGIPLTRCILYCATACMETCRIKGFH</sequence>
<evidence type="ECO:0000313" key="4">
    <source>
        <dbReference type="WBParaSite" id="EVEC_0000633901-mRNA-1"/>
    </source>
</evidence>
<proteinExistence type="predicted"/>
<evidence type="ECO:0000313" key="2">
    <source>
        <dbReference type="EMBL" id="VDD91199.1"/>
    </source>
</evidence>
<accession>A0A0N4V7R6</accession>
<protein>
    <submittedName>
        <fullName evidence="4">ShKT domain-containing protein</fullName>
    </submittedName>
</protein>
<dbReference type="EMBL" id="UXUI01008323">
    <property type="protein sequence ID" value="VDD91199.1"/>
    <property type="molecule type" value="Genomic_DNA"/>
</dbReference>
<feature type="region of interest" description="Disordered" evidence="1">
    <location>
        <begin position="241"/>
        <end position="262"/>
    </location>
</feature>
<evidence type="ECO:0000256" key="1">
    <source>
        <dbReference type="SAM" id="MobiDB-lite"/>
    </source>
</evidence>